<comment type="caution">
    <text evidence="1">The sequence shown here is derived from an EMBL/GenBank/DDBJ whole genome shotgun (WGS) entry which is preliminary data.</text>
</comment>
<sequence>MGAIMCTGRWWCDLVVWSLEATKLSPFTEMTVHQ</sequence>
<gene>
    <name evidence="1" type="ORF">LSH36_1929g00000</name>
</gene>
<evidence type="ECO:0000313" key="1">
    <source>
        <dbReference type="EMBL" id="KAK2139220.1"/>
    </source>
</evidence>
<keyword evidence="2" id="KW-1185">Reference proteome</keyword>
<evidence type="ECO:0000313" key="2">
    <source>
        <dbReference type="Proteomes" id="UP001208570"/>
    </source>
</evidence>
<dbReference type="EMBL" id="JAODUP010001925">
    <property type="protein sequence ID" value="KAK2139220.1"/>
    <property type="molecule type" value="Genomic_DNA"/>
</dbReference>
<protein>
    <submittedName>
        <fullName evidence="1">Uncharacterized protein</fullName>
    </submittedName>
</protein>
<dbReference type="AlphaFoldDB" id="A0AAD9ISH2"/>
<reference evidence="1" key="1">
    <citation type="journal article" date="2023" name="Mol. Biol. Evol.">
        <title>Third-Generation Sequencing Reveals the Adaptive Role of the Epigenome in Three Deep-Sea Polychaetes.</title>
        <authorList>
            <person name="Perez M."/>
            <person name="Aroh O."/>
            <person name="Sun Y."/>
            <person name="Lan Y."/>
            <person name="Juniper S.K."/>
            <person name="Young C.R."/>
            <person name="Angers B."/>
            <person name="Qian P.Y."/>
        </authorList>
    </citation>
    <scope>NUCLEOTIDE SEQUENCE</scope>
    <source>
        <strain evidence="1">P08H-3</strain>
    </source>
</reference>
<organism evidence="1 2">
    <name type="scientific">Paralvinella palmiformis</name>
    <dbReference type="NCBI Taxonomy" id="53620"/>
    <lineage>
        <taxon>Eukaryota</taxon>
        <taxon>Metazoa</taxon>
        <taxon>Spiralia</taxon>
        <taxon>Lophotrochozoa</taxon>
        <taxon>Annelida</taxon>
        <taxon>Polychaeta</taxon>
        <taxon>Sedentaria</taxon>
        <taxon>Canalipalpata</taxon>
        <taxon>Terebellida</taxon>
        <taxon>Terebelliformia</taxon>
        <taxon>Alvinellidae</taxon>
        <taxon>Paralvinella</taxon>
    </lineage>
</organism>
<proteinExistence type="predicted"/>
<accession>A0AAD9ISH2</accession>
<name>A0AAD9ISH2_9ANNE</name>
<dbReference type="Proteomes" id="UP001208570">
    <property type="component" value="Unassembled WGS sequence"/>
</dbReference>